<feature type="non-terminal residue" evidence="1">
    <location>
        <position position="119"/>
    </location>
</feature>
<dbReference type="InterPro" id="IPR043502">
    <property type="entry name" value="DNA/RNA_pol_sf"/>
</dbReference>
<dbReference type="SUPFAM" id="SSF56672">
    <property type="entry name" value="DNA/RNA polymerases"/>
    <property type="match status" value="1"/>
</dbReference>
<dbReference type="EMBL" id="GALX01001605">
    <property type="protein sequence ID" value="JAB66861.1"/>
    <property type="molecule type" value="Transcribed_RNA"/>
</dbReference>
<dbReference type="GO" id="GO:0071897">
    <property type="term" value="P:DNA biosynthetic process"/>
    <property type="evidence" value="ECO:0007669"/>
    <property type="project" value="UniProtKB-ARBA"/>
</dbReference>
<feature type="non-terminal residue" evidence="1">
    <location>
        <position position="1"/>
    </location>
</feature>
<dbReference type="AlphaFoldDB" id="V5IA89"/>
<evidence type="ECO:0008006" key="2">
    <source>
        <dbReference type="Google" id="ProtNLM"/>
    </source>
</evidence>
<dbReference type="Gene3D" id="3.10.10.10">
    <property type="entry name" value="HIV Type 1 Reverse Transcriptase, subunit A, domain 1"/>
    <property type="match status" value="1"/>
</dbReference>
<protein>
    <recommendedName>
        <fullName evidence="2">Retrovirus-related Pol polyprotein</fullName>
    </recommendedName>
</protein>
<reference evidence="1" key="1">
    <citation type="submission" date="2013-07" db="EMBL/GenBank/DDBJ databases">
        <title>Midgut Transcriptome Profiling of Anoplphora glabripennis, a Lignocellulose Degrading, Wood-Boring Cerambycid.</title>
        <authorList>
            <person name="Scully E.D."/>
            <person name="Hoover K."/>
            <person name="Carlson J.E."/>
            <person name="Tien M."/>
            <person name="Geib S.M."/>
        </authorList>
    </citation>
    <scope>NUCLEOTIDE SEQUENCE</scope>
</reference>
<accession>V5IA89</accession>
<organism evidence="1">
    <name type="scientific">Anoplophora glabripennis</name>
    <name type="common">Asian longhorn beetle</name>
    <name type="synonym">Anoplophora nobilis</name>
    <dbReference type="NCBI Taxonomy" id="217634"/>
    <lineage>
        <taxon>Eukaryota</taxon>
        <taxon>Metazoa</taxon>
        <taxon>Ecdysozoa</taxon>
        <taxon>Arthropoda</taxon>
        <taxon>Hexapoda</taxon>
        <taxon>Insecta</taxon>
        <taxon>Pterygota</taxon>
        <taxon>Neoptera</taxon>
        <taxon>Endopterygota</taxon>
        <taxon>Coleoptera</taxon>
        <taxon>Polyphaga</taxon>
        <taxon>Cucujiformia</taxon>
        <taxon>Chrysomeloidea</taxon>
        <taxon>Cerambycidae</taxon>
        <taxon>Lamiinae</taxon>
        <taxon>Lamiini</taxon>
        <taxon>Anoplophora</taxon>
    </lineage>
</organism>
<sequence length="119" mass="13436">RSGFFSILLVDIRERRLIDKTTLLESKGENVLSEVQSIKTVIVESEFSRLLSEYPDITRPAGTVGQTVKHDVVHHITTTPGPPVFCRPRRLAPDHLKSAKTDFELMLQQGIIRASKSPW</sequence>
<proteinExistence type="predicted"/>
<name>V5IA89_ANOGL</name>
<evidence type="ECO:0000313" key="1">
    <source>
        <dbReference type="EMBL" id="JAB66861.1"/>
    </source>
</evidence>